<evidence type="ECO:0000256" key="1">
    <source>
        <dbReference type="SAM" id="Phobius"/>
    </source>
</evidence>
<dbReference type="AlphaFoldDB" id="A0A8B7D488"/>
<feature type="chain" id="PRO_5034680534" evidence="2">
    <location>
        <begin position="17"/>
        <end position="265"/>
    </location>
</feature>
<reference evidence="3" key="1">
    <citation type="journal article" date="2019" name="Nat. Commun.">
        <title>Genome-wide association mapping of date palm fruit traits.</title>
        <authorList>
            <person name="Hazzouri K.M."/>
            <person name="Gros-Balthazard M."/>
            <person name="Flowers J.M."/>
            <person name="Copetti D."/>
            <person name="Lemansour A."/>
            <person name="Lebrun M."/>
            <person name="Masmoudi K."/>
            <person name="Ferrand S."/>
            <person name="Dhar M.I."/>
            <person name="Fresquez Z.A."/>
            <person name="Rosas U."/>
            <person name="Zhang J."/>
            <person name="Talag J."/>
            <person name="Lee S."/>
            <person name="Kudrna D."/>
            <person name="Powell R.F."/>
            <person name="Leitch I.J."/>
            <person name="Krueger R.R."/>
            <person name="Wing R.A."/>
            <person name="Amiri K.M.A."/>
            <person name="Purugganan M.D."/>
        </authorList>
    </citation>
    <scope>NUCLEOTIDE SEQUENCE [LARGE SCALE GENOMIC DNA]</scope>
    <source>
        <strain evidence="3">cv. Khalas</strain>
    </source>
</reference>
<dbReference type="OrthoDB" id="779714at2759"/>
<dbReference type="RefSeq" id="XP_008812791.2">
    <property type="nucleotide sequence ID" value="XM_008814569.4"/>
</dbReference>
<dbReference type="GeneID" id="103723608"/>
<feature type="transmembrane region" description="Helical" evidence="1">
    <location>
        <begin position="191"/>
        <end position="214"/>
    </location>
</feature>
<keyword evidence="3" id="KW-1185">Reference proteome</keyword>
<sequence length="265" mass="29208">MILLNKLCCLWMSLQAWDPNKKYFPSFTRKEGDTSYKEQGMLSFPLHQRQTNSLSCSHILCLSLYGLPIYMHLGFAKLVICCWFSIKFRLPLALSIMASRVPRPLASFLLFLNLIMYIIVAMIAGWAINYGIDETPHAVLSLSIPTRLFPIYYPIGNLATGFFVIFSLITGVVGIATSVTGLQDVLMWTSASLLSASASSFITWALTLLAMGLACKEISISRSPPKLRTLETLTIILSGTQLLCTGAINAGATSTMRPDHLTGRV</sequence>
<feature type="signal peptide" evidence="2">
    <location>
        <begin position="1"/>
        <end position="16"/>
    </location>
</feature>
<evidence type="ECO:0000256" key="2">
    <source>
        <dbReference type="SAM" id="SignalP"/>
    </source>
</evidence>
<dbReference type="KEGG" id="pda:103723608"/>
<feature type="transmembrane region" description="Helical" evidence="1">
    <location>
        <begin position="152"/>
        <end position="179"/>
    </location>
</feature>
<reference evidence="4" key="2">
    <citation type="submission" date="2025-08" db="UniProtKB">
        <authorList>
            <consortium name="RefSeq"/>
        </authorList>
    </citation>
    <scope>IDENTIFICATION</scope>
    <source>
        <tissue evidence="4">Young leaves</tissue>
    </source>
</reference>
<organism evidence="3 4">
    <name type="scientific">Phoenix dactylifera</name>
    <name type="common">Date palm</name>
    <dbReference type="NCBI Taxonomy" id="42345"/>
    <lineage>
        <taxon>Eukaryota</taxon>
        <taxon>Viridiplantae</taxon>
        <taxon>Streptophyta</taxon>
        <taxon>Embryophyta</taxon>
        <taxon>Tracheophyta</taxon>
        <taxon>Spermatophyta</taxon>
        <taxon>Magnoliopsida</taxon>
        <taxon>Liliopsida</taxon>
        <taxon>Arecaceae</taxon>
        <taxon>Coryphoideae</taxon>
        <taxon>Phoeniceae</taxon>
        <taxon>Phoenix</taxon>
    </lineage>
</organism>
<feature type="transmembrane region" description="Helical" evidence="1">
    <location>
        <begin position="107"/>
        <end position="132"/>
    </location>
</feature>
<name>A0A8B7D488_PHODC</name>
<feature type="transmembrane region" description="Helical" evidence="1">
    <location>
        <begin position="69"/>
        <end position="86"/>
    </location>
</feature>
<keyword evidence="1" id="KW-0472">Membrane</keyword>
<dbReference type="PANTHER" id="PTHR33294">
    <property type="entry name" value="AWPM-19-LIKE FAMILY PROTEIN"/>
    <property type="match status" value="1"/>
</dbReference>
<evidence type="ECO:0000313" key="4">
    <source>
        <dbReference type="RefSeq" id="XP_008812791.2"/>
    </source>
</evidence>
<dbReference type="Pfam" id="PF05512">
    <property type="entry name" value="AWPM-19"/>
    <property type="match status" value="1"/>
</dbReference>
<evidence type="ECO:0000313" key="3">
    <source>
        <dbReference type="Proteomes" id="UP000228380"/>
    </source>
</evidence>
<keyword evidence="1" id="KW-1133">Transmembrane helix</keyword>
<proteinExistence type="predicted"/>
<protein>
    <submittedName>
        <fullName evidence="4">Membrane protein PM19L-like</fullName>
    </submittedName>
</protein>
<keyword evidence="1" id="KW-0812">Transmembrane</keyword>
<dbReference type="InterPro" id="IPR008390">
    <property type="entry name" value="AWPM-19"/>
</dbReference>
<accession>A0A8B7D488</accession>
<dbReference type="Proteomes" id="UP000228380">
    <property type="component" value="Chromosome 13"/>
</dbReference>
<gene>
    <name evidence="4" type="primary">LOC103723608</name>
</gene>
<dbReference type="PANTHER" id="PTHR33294:SF3">
    <property type="entry name" value="AWPM-19-LIKE FAMILY PROTEIN"/>
    <property type="match status" value="1"/>
</dbReference>
<keyword evidence="2" id="KW-0732">Signal</keyword>